<accession>A0A4Q0VHH8</accession>
<proteinExistence type="predicted"/>
<gene>
    <name evidence="1" type="ORF">DXH47_06290</name>
</gene>
<dbReference type="OrthoDB" id="2310734at2"/>
<organism evidence="1 2">
    <name type="scientific">Levilactobacillus suantsaii</name>
    <dbReference type="NCBI Taxonomy" id="2292255"/>
    <lineage>
        <taxon>Bacteria</taxon>
        <taxon>Bacillati</taxon>
        <taxon>Bacillota</taxon>
        <taxon>Bacilli</taxon>
        <taxon>Lactobacillales</taxon>
        <taxon>Lactobacillaceae</taxon>
        <taxon>Levilactobacillus</taxon>
    </lineage>
</organism>
<dbReference type="Proteomes" id="UP000290602">
    <property type="component" value="Unassembled WGS sequence"/>
</dbReference>
<evidence type="ECO:0000313" key="1">
    <source>
        <dbReference type="EMBL" id="RXI78669.1"/>
    </source>
</evidence>
<dbReference type="EMBL" id="QXIL01000009">
    <property type="protein sequence ID" value="RXI78669.1"/>
    <property type="molecule type" value="Genomic_DNA"/>
</dbReference>
<evidence type="ECO:0000313" key="2">
    <source>
        <dbReference type="Proteomes" id="UP000290602"/>
    </source>
</evidence>
<keyword evidence="2" id="KW-1185">Reference proteome</keyword>
<sequence>MAQSDSAKYTITVAADEDGNVKLSSTLDAGRTVSALLLSALSAIKEDQPKLSREQFLAICNGVWEYDQKY</sequence>
<reference evidence="1 2" key="1">
    <citation type="submission" date="2018-08" db="EMBL/GenBank/DDBJ databases">
        <title>Lactobacillus suantsai sp. nov., isolated from traditional fermented suan-tsai in Taiwan.</title>
        <authorList>
            <person name="Huang C.-H."/>
        </authorList>
    </citation>
    <scope>NUCLEOTIDE SEQUENCE [LARGE SCALE GENOMIC DNA]</scope>
    <source>
        <strain evidence="1 2">BCRC 12945</strain>
    </source>
</reference>
<dbReference type="AlphaFoldDB" id="A0A4Q0VHH8"/>
<name>A0A4Q0VHH8_9LACO</name>
<dbReference type="RefSeq" id="WP_129032506.1">
    <property type="nucleotide sequence ID" value="NZ_CP059603.1"/>
</dbReference>
<protein>
    <submittedName>
        <fullName evidence="1">Uncharacterized protein</fullName>
    </submittedName>
</protein>
<comment type="caution">
    <text evidence="1">The sequence shown here is derived from an EMBL/GenBank/DDBJ whole genome shotgun (WGS) entry which is preliminary data.</text>
</comment>